<keyword evidence="1" id="KW-0614">Plasmid</keyword>
<dbReference type="InterPro" id="IPR021496">
    <property type="entry name" value="DUF3150"/>
</dbReference>
<organism evidence="1 2">
    <name type="scientific">Aeromonas media</name>
    <dbReference type="NCBI Taxonomy" id="651"/>
    <lineage>
        <taxon>Bacteria</taxon>
        <taxon>Pseudomonadati</taxon>
        <taxon>Pseudomonadota</taxon>
        <taxon>Gammaproteobacteria</taxon>
        <taxon>Aeromonadales</taxon>
        <taxon>Aeromonadaceae</taxon>
        <taxon>Aeromonas</taxon>
    </lineage>
</organism>
<evidence type="ECO:0000313" key="2">
    <source>
        <dbReference type="Proteomes" id="UP000502657"/>
    </source>
</evidence>
<dbReference type="Proteomes" id="UP000502657">
    <property type="component" value="Plasmid pAeme5"/>
</dbReference>
<dbReference type="EMBL" id="CP038449">
    <property type="protein sequence ID" value="QJT41227.1"/>
    <property type="molecule type" value="Genomic_DNA"/>
</dbReference>
<geneLocation type="plasmid" evidence="2">
    <name>paeme5</name>
</geneLocation>
<dbReference type="RefSeq" id="WP_171270049.1">
    <property type="nucleotide sequence ID" value="NZ_CP038446.1"/>
</dbReference>
<evidence type="ECO:0000313" key="1">
    <source>
        <dbReference type="EMBL" id="QJT41227.1"/>
    </source>
</evidence>
<reference evidence="1 2" key="1">
    <citation type="submission" date="2019-03" db="EMBL/GenBank/DDBJ databases">
        <title>Novel transposon Tn6433 accelerates the dissemination of tet(E) in Aeromonas from aerobic biofilm under oxytetracycline stress.</title>
        <authorList>
            <person name="Shi Y."/>
            <person name="Tian Z."/>
            <person name="Zhang Y."/>
            <person name="Zhang H."/>
            <person name="Yang M."/>
        </authorList>
    </citation>
    <scope>NUCLEOTIDE SEQUENCE [LARGE SCALE GENOMIC DNA]</scope>
    <source>
        <strain evidence="1 2">R50-22</strain>
        <plasmid evidence="2">paeme5</plasmid>
    </source>
</reference>
<gene>
    <name evidence="1" type="ORF">E4188_22265</name>
</gene>
<protein>
    <submittedName>
        <fullName evidence="1">DUF3150 domain-containing protein</fullName>
    </submittedName>
</protein>
<proteinExistence type="predicted"/>
<keyword evidence="2" id="KW-1185">Reference proteome</keyword>
<accession>A0ABX6NXW4</accession>
<sequence length="347" mass="38048">MSNSMKELATTGFALFQSPVKKGSDGKATLRGAEATLNGKSLSGSAIKAGRVEWFPQDKLKFKNASYKAMDRLVQSYGIAWGAGTLVPLGKLAQLMTEFETLRHKFMQEVDFLHGNYDLYIEAHKATQSPAVQEVIQAVRLPWDAFRSSFRITVPTPSVFHPMTDDLQGTANQIVDVAMEEIAEQAQSIQEKILGKSQVDPKSLGPIKRLVEKCRDFSVLHPAFRSFADEFDTLSANLLPPIVGDKQVKLVAYLGVLSDPKAIYTWMNNHQADLDLDDSTLEAIFGHTTAAQPTQPVAPVFTPAPQTTVTEAVEPTAVEQPVVEPVVADPVTTEAAIPEYDWETFGL</sequence>
<dbReference type="Pfam" id="PF11348">
    <property type="entry name" value="DUF3150"/>
    <property type="match status" value="1"/>
</dbReference>
<name>A0ABX6NXW4_AERME</name>